<accession>A0A2K0TG01</accession>
<dbReference type="Gene3D" id="3.90.180.10">
    <property type="entry name" value="Medium-chain alcohol dehydrogenases, catalytic domain"/>
    <property type="match status" value="1"/>
</dbReference>
<dbReference type="SUPFAM" id="SSF50129">
    <property type="entry name" value="GroES-like"/>
    <property type="match status" value="1"/>
</dbReference>
<evidence type="ECO:0000313" key="2">
    <source>
        <dbReference type="Proteomes" id="UP000236546"/>
    </source>
</evidence>
<evidence type="ECO:0000313" key="1">
    <source>
        <dbReference type="EMBL" id="PNP44453.1"/>
    </source>
</evidence>
<name>A0A2K0TG01_9HYPO</name>
<sequence>MQAWHHHPPGGTKKLKIVQVDIPEIADNEVLVKVHATGLI</sequence>
<protein>
    <recommendedName>
        <fullName evidence="3">Alcohol dehydrogenase</fullName>
    </recommendedName>
</protein>
<dbReference type="Proteomes" id="UP000236546">
    <property type="component" value="Unassembled WGS sequence"/>
</dbReference>
<gene>
    <name evidence="1" type="ORF">TGAMA5MH_03799</name>
</gene>
<dbReference type="AlphaFoldDB" id="A0A2K0TG01"/>
<dbReference type="EMBL" id="MTYH01000031">
    <property type="protein sequence ID" value="PNP44453.1"/>
    <property type="molecule type" value="Genomic_DNA"/>
</dbReference>
<dbReference type="InterPro" id="IPR011032">
    <property type="entry name" value="GroES-like_sf"/>
</dbReference>
<evidence type="ECO:0008006" key="3">
    <source>
        <dbReference type="Google" id="ProtNLM"/>
    </source>
</evidence>
<reference evidence="1 2" key="1">
    <citation type="submission" date="2017-02" db="EMBL/GenBank/DDBJ databases">
        <title>Genomes of Trichoderma spp. with biocontrol activity.</title>
        <authorList>
            <person name="Gardiner D."/>
            <person name="Kazan K."/>
            <person name="Vos C."/>
            <person name="Harvey P."/>
        </authorList>
    </citation>
    <scope>NUCLEOTIDE SEQUENCE [LARGE SCALE GENOMIC DNA]</scope>
    <source>
        <strain evidence="1 2">A5MH</strain>
    </source>
</reference>
<proteinExistence type="predicted"/>
<dbReference type="OrthoDB" id="3509362at2759"/>
<comment type="caution">
    <text evidence="1">The sequence shown here is derived from an EMBL/GenBank/DDBJ whole genome shotgun (WGS) entry which is preliminary data.</text>
</comment>
<organism evidence="1 2">
    <name type="scientific">Trichoderma gamsii</name>
    <dbReference type="NCBI Taxonomy" id="398673"/>
    <lineage>
        <taxon>Eukaryota</taxon>
        <taxon>Fungi</taxon>
        <taxon>Dikarya</taxon>
        <taxon>Ascomycota</taxon>
        <taxon>Pezizomycotina</taxon>
        <taxon>Sordariomycetes</taxon>
        <taxon>Hypocreomycetidae</taxon>
        <taxon>Hypocreales</taxon>
        <taxon>Hypocreaceae</taxon>
        <taxon>Trichoderma</taxon>
    </lineage>
</organism>